<evidence type="ECO:0000256" key="1">
    <source>
        <dbReference type="SAM" id="MobiDB-lite"/>
    </source>
</evidence>
<gene>
    <name evidence="2" type="ORF">DCW74_13825</name>
</gene>
<reference evidence="2 3" key="1">
    <citation type="journal article" date="2018" name="Nat. Biotechnol.">
        <title>A standardized bacterial taxonomy based on genome phylogeny substantially revises the tree of life.</title>
        <authorList>
            <person name="Parks D.H."/>
            <person name="Chuvochina M."/>
            <person name="Waite D.W."/>
            <person name="Rinke C."/>
            <person name="Skarshewski A."/>
            <person name="Chaumeil P.A."/>
            <person name="Hugenholtz P."/>
        </authorList>
    </citation>
    <scope>NUCLEOTIDE SEQUENCE [LARGE SCALE GENOMIC DNA]</scope>
    <source>
        <strain evidence="2">UBA11978</strain>
    </source>
</reference>
<feature type="region of interest" description="Disordered" evidence="1">
    <location>
        <begin position="253"/>
        <end position="295"/>
    </location>
</feature>
<protein>
    <submittedName>
        <fullName evidence="2">Uncharacterized protein</fullName>
    </submittedName>
</protein>
<name>A0A350P683_9ALTE</name>
<proteinExistence type="predicted"/>
<accession>A0A350P683</accession>
<organism evidence="2 3">
    <name type="scientific">Alteromonas australica</name>
    <dbReference type="NCBI Taxonomy" id="589873"/>
    <lineage>
        <taxon>Bacteria</taxon>
        <taxon>Pseudomonadati</taxon>
        <taxon>Pseudomonadota</taxon>
        <taxon>Gammaproteobacteria</taxon>
        <taxon>Alteromonadales</taxon>
        <taxon>Alteromonadaceae</taxon>
        <taxon>Alteromonas/Salinimonas group</taxon>
        <taxon>Alteromonas</taxon>
    </lineage>
</organism>
<comment type="caution">
    <text evidence="2">The sequence shown here is derived from an EMBL/GenBank/DDBJ whole genome shotgun (WGS) entry which is preliminary data.</text>
</comment>
<sequence length="335" mass="37790">MSIPKQVQKQSEEVQELYKQINGEPEEAQATAEAAPEEAVNDVAEPTTSDSVEEQAPQSEPQEQTESGDQEPKQDDWQQKYRSLQGMYNADVPRLNAENRDLSSRVSQLEGLLSTMQEPAQQTPVQSEKLITDDDVKEYGDSIAVMRKAAREEVSQEIAQLKQQLGQLQGVLPQVQQVQAQQKKSGEQTFWSTINSEVPNWNDINNDPDFQSWLLAIDPLTGISRQTYLEDAQKNLDASRVVNFFRTWEGESGKTNTAQVDRTAQQSQLQKQVAPGRSRNNGVKASGQNRTYTPNDIQEFYADVRKGKYKGRDDERGRIERDIFAAQQEGRINVA</sequence>
<feature type="compositionally biased region" description="Polar residues" evidence="1">
    <location>
        <begin position="278"/>
        <end position="295"/>
    </location>
</feature>
<dbReference type="EMBL" id="DNAN01000490">
    <property type="protein sequence ID" value="HAW76800.1"/>
    <property type="molecule type" value="Genomic_DNA"/>
</dbReference>
<dbReference type="Proteomes" id="UP000263517">
    <property type="component" value="Unassembled WGS sequence"/>
</dbReference>
<feature type="compositionally biased region" description="Basic and acidic residues" evidence="1">
    <location>
        <begin position="70"/>
        <end position="79"/>
    </location>
</feature>
<feature type="region of interest" description="Disordered" evidence="1">
    <location>
        <begin position="20"/>
        <end position="105"/>
    </location>
</feature>
<evidence type="ECO:0000313" key="3">
    <source>
        <dbReference type="Proteomes" id="UP000263517"/>
    </source>
</evidence>
<feature type="compositionally biased region" description="Low complexity" evidence="1">
    <location>
        <begin position="54"/>
        <end position="67"/>
    </location>
</feature>
<feature type="compositionally biased region" description="Polar residues" evidence="1">
    <location>
        <begin position="253"/>
        <end position="271"/>
    </location>
</feature>
<dbReference type="AlphaFoldDB" id="A0A350P683"/>
<evidence type="ECO:0000313" key="2">
    <source>
        <dbReference type="EMBL" id="HAW76800.1"/>
    </source>
</evidence>